<dbReference type="AlphaFoldDB" id="A0AA37UGR6"/>
<organism evidence="1 2">
    <name type="scientific">Arenivirga flava</name>
    <dbReference type="NCBI Taxonomy" id="1930060"/>
    <lineage>
        <taxon>Bacteria</taxon>
        <taxon>Bacillati</taxon>
        <taxon>Actinomycetota</taxon>
        <taxon>Actinomycetes</taxon>
        <taxon>Micrococcales</taxon>
        <taxon>Microbacteriaceae</taxon>
        <taxon>Arenivirga</taxon>
    </lineage>
</organism>
<dbReference type="EMBL" id="BSUL01000001">
    <property type="protein sequence ID" value="GMA27162.1"/>
    <property type="molecule type" value="Genomic_DNA"/>
</dbReference>
<keyword evidence="2" id="KW-1185">Reference proteome</keyword>
<reference evidence="1 2" key="1">
    <citation type="journal article" date="2014" name="Int. J. Syst. Evol. Microbiol.">
        <title>Complete genome sequence of Corynebacterium casei LMG S-19264T (=DSM 44701T), isolated from a smear-ripened cheese.</title>
        <authorList>
            <consortium name="US DOE Joint Genome Institute (JGI-PGF)"/>
            <person name="Walter F."/>
            <person name="Albersmeier A."/>
            <person name="Kalinowski J."/>
            <person name="Ruckert C."/>
        </authorList>
    </citation>
    <scope>NUCLEOTIDE SEQUENCE [LARGE SCALE GENOMIC DNA]</scope>
    <source>
        <strain evidence="1 2">NBRC 112289</strain>
    </source>
</reference>
<evidence type="ECO:0000313" key="1">
    <source>
        <dbReference type="EMBL" id="GMA27162.1"/>
    </source>
</evidence>
<accession>A0AA37UGR6</accession>
<proteinExistence type="predicted"/>
<protein>
    <submittedName>
        <fullName evidence="1">Uncharacterized protein</fullName>
    </submittedName>
</protein>
<sequence>MTRRSELGSSASVPTFLTLGGEALGLAEQVVAFEQPAGQGEPRAVVELRDVHGNLLARSVLPMRGDAEAAADELLRSVQLERCSEFIFDPLSRVKIRRSVAAVSPTVGGRSSRYEQVRASAPGMAV</sequence>
<dbReference type="Proteomes" id="UP001157160">
    <property type="component" value="Unassembled WGS sequence"/>
</dbReference>
<dbReference type="RefSeq" id="WP_284229519.1">
    <property type="nucleotide sequence ID" value="NZ_BSUL01000001.1"/>
</dbReference>
<evidence type="ECO:0000313" key="2">
    <source>
        <dbReference type="Proteomes" id="UP001157160"/>
    </source>
</evidence>
<comment type="caution">
    <text evidence="1">The sequence shown here is derived from an EMBL/GenBank/DDBJ whole genome shotgun (WGS) entry which is preliminary data.</text>
</comment>
<name>A0AA37UGR6_9MICO</name>
<gene>
    <name evidence="1" type="ORF">GCM10025874_04150</name>
</gene>